<dbReference type="InterPro" id="IPR011332">
    <property type="entry name" value="Ribosomal_zn-bd"/>
</dbReference>
<reference evidence="7 8" key="1">
    <citation type="journal article" date="2015" name="Nature">
        <title>rRNA introns, odd ribosomes, and small enigmatic genomes across a large radiation of phyla.</title>
        <authorList>
            <person name="Brown C.T."/>
            <person name="Hug L.A."/>
            <person name="Thomas B.C."/>
            <person name="Sharon I."/>
            <person name="Castelle C.J."/>
            <person name="Singh A."/>
            <person name="Wilkins M.J."/>
            <person name="Williams K.H."/>
            <person name="Banfield J.F."/>
        </authorList>
    </citation>
    <scope>NUCLEOTIDE SEQUENCE [LARGE SCALE GENOMIC DNA]</scope>
</reference>
<evidence type="ECO:0000256" key="3">
    <source>
        <dbReference type="ARBA" id="ARBA00023274"/>
    </source>
</evidence>
<dbReference type="AlphaFoldDB" id="A0A0G1KX69"/>
<name>A0A0G1KX69_UNCK3</name>
<dbReference type="Pfam" id="PF01783">
    <property type="entry name" value="Ribosomal_L32p"/>
    <property type="match status" value="1"/>
</dbReference>
<evidence type="ECO:0000256" key="5">
    <source>
        <dbReference type="HAMAP-Rule" id="MF_00340"/>
    </source>
</evidence>
<dbReference type="GO" id="GO:0003735">
    <property type="term" value="F:structural constituent of ribosome"/>
    <property type="evidence" value="ECO:0007669"/>
    <property type="project" value="InterPro"/>
</dbReference>
<accession>A0A0G1KX69</accession>
<dbReference type="NCBIfam" id="TIGR01031">
    <property type="entry name" value="rpmF_bact"/>
    <property type="match status" value="1"/>
</dbReference>
<evidence type="ECO:0000256" key="4">
    <source>
        <dbReference type="ARBA" id="ARBA00035178"/>
    </source>
</evidence>
<dbReference type="HAMAP" id="MF_00340">
    <property type="entry name" value="Ribosomal_bL32"/>
    <property type="match status" value="1"/>
</dbReference>
<comment type="caution">
    <text evidence="7">The sequence shown here is derived from an EMBL/GenBank/DDBJ whole genome shotgun (WGS) entry which is preliminary data.</text>
</comment>
<feature type="compositionally biased region" description="Basic residues" evidence="6">
    <location>
        <begin position="1"/>
        <end position="26"/>
    </location>
</feature>
<gene>
    <name evidence="5" type="primary">rpmF</name>
    <name evidence="7" type="ORF">VE96_C0018G0009</name>
</gene>
<feature type="compositionally biased region" description="Low complexity" evidence="6">
    <location>
        <begin position="74"/>
        <end position="88"/>
    </location>
</feature>
<sequence>MAAQPKKKISRVRGRTRRAHQARKFSKLPTCPQCHQPKPGHIICPECGYYAGKKLLHTKTDQRIGKQLIKARKAQATAAKKAKTGPTKAKSKKDSGQARMTEDKAKMTEIKAEKKAKSTRTTDEVKASKVKNK</sequence>
<proteinExistence type="inferred from homology"/>
<keyword evidence="2 5" id="KW-0689">Ribosomal protein</keyword>
<evidence type="ECO:0000256" key="1">
    <source>
        <dbReference type="ARBA" id="ARBA00008560"/>
    </source>
</evidence>
<dbReference type="InterPro" id="IPR002677">
    <property type="entry name" value="Ribosomal_bL32"/>
</dbReference>
<evidence type="ECO:0000256" key="6">
    <source>
        <dbReference type="SAM" id="MobiDB-lite"/>
    </source>
</evidence>
<feature type="region of interest" description="Disordered" evidence="6">
    <location>
        <begin position="1"/>
        <end position="27"/>
    </location>
</feature>
<keyword evidence="3 5" id="KW-0687">Ribonucleoprotein</keyword>
<dbReference type="SUPFAM" id="SSF57829">
    <property type="entry name" value="Zn-binding ribosomal proteins"/>
    <property type="match status" value="1"/>
</dbReference>
<evidence type="ECO:0000313" key="7">
    <source>
        <dbReference type="EMBL" id="KKT52534.1"/>
    </source>
</evidence>
<evidence type="ECO:0000313" key="8">
    <source>
        <dbReference type="Proteomes" id="UP000034752"/>
    </source>
</evidence>
<dbReference type="PANTHER" id="PTHR35534:SF1">
    <property type="entry name" value="LARGE RIBOSOMAL SUBUNIT PROTEIN BL32"/>
    <property type="match status" value="1"/>
</dbReference>
<dbReference type="InterPro" id="IPR044957">
    <property type="entry name" value="Ribosomal_bL32_bact"/>
</dbReference>
<protein>
    <recommendedName>
        <fullName evidence="4 5">Large ribosomal subunit protein bL32</fullName>
    </recommendedName>
</protein>
<dbReference type="Proteomes" id="UP000034752">
    <property type="component" value="Unassembled WGS sequence"/>
</dbReference>
<evidence type="ECO:0000256" key="2">
    <source>
        <dbReference type="ARBA" id="ARBA00022980"/>
    </source>
</evidence>
<dbReference type="GO" id="GO:0006412">
    <property type="term" value="P:translation"/>
    <property type="evidence" value="ECO:0007669"/>
    <property type="project" value="UniProtKB-UniRule"/>
</dbReference>
<feature type="region of interest" description="Disordered" evidence="6">
    <location>
        <begin position="73"/>
        <end position="133"/>
    </location>
</feature>
<dbReference type="EMBL" id="LCIJ01000018">
    <property type="protein sequence ID" value="KKT52534.1"/>
    <property type="molecule type" value="Genomic_DNA"/>
</dbReference>
<feature type="compositionally biased region" description="Basic and acidic residues" evidence="6">
    <location>
        <begin position="92"/>
        <end position="127"/>
    </location>
</feature>
<dbReference type="GO" id="GO:0015934">
    <property type="term" value="C:large ribosomal subunit"/>
    <property type="evidence" value="ECO:0007669"/>
    <property type="project" value="InterPro"/>
</dbReference>
<comment type="similarity">
    <text evidence="1 5">Belongs to the bacterial ribosomal protein bL32 family.</text>
</comment>
<dbReference type="PANTHER" id="PTHR35534">
    <property type="entry name" value="50S RIBOSOMAL PROTEIN L32"/>
    <property type="match status" value="1"/>
</dbReference>
<organism evidence="7 8">
    <name type="scientific">candidate division Kazan bacterium GW2011_GWA1_44_22</name>
    <dbReference type="NCBI Taxonomy" id="1620410"/>
    <lineage>
        <taxon>Bacteria</taxon>
        <taxon>Bacteria division Kazan-3B-28</taxon>
    </lineage>
</organism>